<keyword evidence="3" id="KW-1185">Reference proteome</keyword>
<organism evidence="2 3">
    <name type="scientific">Basidiobolus ranarum</name>
    <dbReference type="NCBI Taxonomy" id="34480"/>
    <lineage>
        <taxon>Eukaryota</taxon>
        <taxon>Fungi</taxon>
        <taxon>Fungi incertae sedis</taxon>
        <taxon>Zoopagomycota</taxon>
        <taxon>Entomophthoromycotina</taxon>
        <taxon>Basidiobolomycetes</taxon>
        <taxon>Basidiobolales</taxon>
        <taxon>Basidiobolaceae</taxon>
        <taxon>Basidiobolus</taxon>
    </lineage>
</organism>
<feature type="transmembrane region" description="Helical" evidence="1">
    <location>
        <begin position="6"/>
        <end position="27"/>
    </location>
</feature>
<reference evidence="2 3" key="1">
    <citation type="submission" date="2023-04" db="EMBL/GenBank/DDBJ databases">
        <title>Genome of Basidiobolus ranarum AG-B5.</title>
        <authorList>
            <person name="Stajich J.E."/>
            <person name="Carter-House D."/>
            <person name="Gryganskyi A."/>
        </authorList>
    </citation>
    <scope>NUCLEOTIDE SEQUENCE [LARGE SCALE GENOMIC DNA]</scope>
    <source>
        <strain evidence="2 3">AG-B5</strain>
    </source>
</reference>
<keyword evidence="1" id="KW-1133">Transmembrane helix</keyword>
<gene>
    <name evidence="2" type="ORF">K7432_012000</name>
</gene>
<dbReference type="Proteomes" id="UP001479436">
    <property type="component" value="Unassembled WGS sequence"/>
</dbReference>
<accession>A0ABR2VTS8</accession>
<evidence type="ECO:0000313" key="2">
    <source>
        <dbReference type="EMBL" id="KAK9700861.1"/>
    </source>
</evidence>
<name>A0ABR2VTS8_9FUNG</name>
<keyword evidence="1" id="KW-0472">Membrane</keyword>
<evidence type="ECO:0000313" key="3">
    <source>
        <dbReference type="Proteomes" id="UP001479436"/>
    </source>
</evidence>
<sequence length="85" mass="9409">MSNLTWIGSAVAILITLVIALMVAYVIRQVYLNSQQALDVKMKKHGISKTQNGINVSMGRADQDTFVHKASTNLLNIINEKLPKK</sequence>
<keyword evidence="1" id="KW-0812">Transmembrane</keyword>
<comment type="caution">
    <text evidence="2">The sequence shown here is derived from an EMBL/GenBank/DDBJ whole genome shotgun (WGS) entry which is preliminary data.</text>
</comment>
<evidence type="ECO:0000256" key="1">
    <source>
        <dbReference type="SAM" id="Phobius"/>
    </source>
</evidence>
<proteinExistence type="predicted"/>
<dbReference type="EMBL" id="JASJQH010007868">
    <property type="protein sequence ID" value="KAK9700861.1"/>
    <property type="molecule type" value="Genomic_DNA"/>
</dbReference>
<protein>
    <submittedName>
        <fullName evidence="2">Uncharacterized protein</fullName>
    </submittedName>
</protein>